<dbReference type="Gene3D" id="3.40.30.10">
    <property type="entry name" value="Glutaredoxin"/>
    <property type="match status" value="1"/>
</dbReference>
<dbReference type="InterPro" id="IPR013766">
    <property type="entry name" value="Thioredoxin_domain"/>
</dbReference>
<dbReference type="Pfam" id="PF21352">
    <property type="entry name" value="Zn_ribbon_Thio2"/>
    <property type="match status" value="1"/>
</dbReference>
<keyword evidence="4" id="KW-0676">Redox-active center</keyword>
<evidence type="ECO:0000256" key="1">
    <source>
        <dbReference type="ARBA" id="ARBA00022448"/>
    </source>
</evidence>
<evidence type="ECO:0000256" key="2">
    <source>
        <dbReference type="ARBA" id="ARBA00022982"/>
    </source>
</evidence>
<dbReference type="PROSITE" id="PS51352">
    <property type="entry name" value="THIOREDOXIN_2"/>
    <property type="match status" value="1"/>
</dbReference>
<keyword evidence="3" id="KW-1015">Disulfide bond</keyword>
<dbReference type="PANTHER" id="PTHR45663">
    <property type="entry name" value="GEO12009P1"/>
    <property type="match status" value="1"/>
</dbReference>
<evidence type="ECO:0000256" key="4">
    <source>
        <dbReference type="ARBA" id="ARBA00023284"/>
    </source>
</evidence>
<dbReference type="Gene3D" id="2.30.30.380">
    <property type="entry name" value="Zn-finger domain of Sec23/24"/>
    <property type="match status" value="1"/>
</dbReference>
<name>A0ABZ0AXK8_9BURK</name>
<dbReference type="Pfam" id="PF00085">
    <property type="entry name" value="Thioredoxin"/>
    <property type="match status" value="1"/>
</dbReference>
<protein>
    <submittedName>
        <fullName evidence="6">Thioredoxin TrxC</fullName>
    </submittedName>
</protein>
<proteinExistence type="predicted"/>
<dbReference type="RefSeq" id="WP_313867238.1">
    <property type="nucleotide sequence ID" value="NZ_CP132507.1"/>
</dbReference>
<dbReference type="CDD" id="cd02947">
    <property type="entry name" value="TRX_family"/>
    <property type="match status" value="1"/>
</dbReference>
<dbReference type="InterPro" id="IPR017937">
    <property type="entry name" value="Thioredoxin_CS"/>
</dbReference>
<evidence type="ECO:0000313" key="6">
    <source>
        <dbReference type="EMBL" id="WNO04394.1"/>
    </source>
</evidence>
<keyword evidence="2" id="KW-0249">Electron transport</keyword>
<dbReference type="EMBL" id="CP132507">
    <property type="protein sequence ID" value="WNO04394.1"/>
    <property type="molecule type" value="Genomic_DNA"/>
</dbReference>
<sequence length="148" mass="16217">MTDALHIVCPHCHTTNRVRADQLGSAPDCGNCKGALFTGKPLDLTTATFDKHLNRSHIPLLVDFWAPWCGPCRSMAPAYVAATAQLEPHIRVAKVDTEAQQALGARFQIRSIPTLALFVGGREVARQPGAMGQADILRWVKMHLPVRK</sequence>
<evidence type="ECO:0000259" key="5">
    <source>
        <dbReference type="PROSITE" id="PS51352"/>
    </source>
</evidence>
<dbReference type="NCBIfam" id="NF008229">
    <property type="entry name" value="PRK10996.1"/>
    <property type="match status" value="1"/>
</dbReference>
<gene>
    <name evidence="6" type="primary">trxC</name>
    <name evidence="6" type="ORF">RAN89_16030</name>
</gene>
<dbReference type="Proteomes" id="UP001302257">
    <property type="component" value="Chromosome"/>
</dbReference>
<dbReference type="PANTHER" id="PTHR45663:SF11">
    <property type="entry name" value="GEO12009P1"/>
    <property type="match status" value="1"/>
</dbReference>
<feature type="domain" description="Thioredoxin" evidence="5">
    <location>
        <begin position="20"/>
        <end position="145"/>
    </location>
</feature>
<keyword evidence="7" id="KW-1185">Reference proteome</keyword>
<evidence type="ECO:0000256" key="3">
    <source>
        <dbReference type="ARBA" id="ARBA00023157"/>
    </source>
</evidence>
<dbReference type="InterPro" id="IPR036249">
    <property type="entry name" value="Thioredoxin-like_sf"/>
</dbReference>
<organism evidence="6 7">
    <name type="scientific">Rhodoferax mekongensis</name>
    <dbReference type="NCBI Taxonomy" id="3068341"/>
    <lineage>
        <taxon>Bacteria</taxon>
        <taxon>Pseudomonadati</taxon>
        <taxon>Pseudomonadota</taxon>
        <taxon>Betaproteobacteria</taxon>
        <taxon>Burkholderiales</taxon>
        <taxon>Comamonadaceae</taxon>
        <taxon>Rhodoferax</taxon>
    </lineage>
</organism>
<evidence type="ECO:0000313" key="7">
    <source>
        <dbReference type="Proteomes" id="UP001302257"/>
    </source>
</evidence>
<keyword evidence="1" id="KW-0813">Transport</keyword>
<dbReference type="SUPFAM" id="SSF52833">
    <property type="entry name" value="Thioredoxin-like"/>
    <property type="match status" value="1"/>
</dbReference>
<reference evidence="6 7" key="1">
    <citation type="submission" date="2023-08" db="EMBL/GenBank/DDBJ databases">
        <title>Rhodoferax potami sp. nov. and Rhodoferax mekongensis sp. nov., isolated from the Mekong River in Thailand.</title>
        <authorList>
            <person name="Kitikhun S."/>
            <person name="Charoenyingcharoen P."/>
            <person name="Siriarchawattana P."/>
            <person name="Likhitrattanapisal S."/>
            <person name="Nilsakha T."/>
            <person name="Chanpet A."/>
            <person name="Rattanawaree P."/>
            <person name="Ingsriswang S."/>
        </authorList>
    </citation>
    <scope>NUCLEOTIDE SEQUENCE [LARGE SCALE GENOMIC DNA]</scope>
    <source>
        <strain evidence="6 7">TBRC 17307</strain>
    </source>
</reference>
<dbReference type="PROSITE" id="PS00194">
    <property type="entry name" value="THIOREDOXIN_1"/>
    <property type="match status" value="1"/>
</dbReference>
<accession>A0ABZ0AXK8</accession>
<dbReference type="InterPro" id="IPR049299">
    <property type="entry name" value="Thio2_N"/>
</dbReference>
<dbReference type="PRINTS" id="PR00421">
    <property type="entry name" value="THIOREDOXIN"/>
</dbReference>